<sequence length="206" mass="22349">MAGLCEGDNEPTGSLKAICNPCKLVCKSDNGVVAVLKKSVTDGTVCFRGIRDICIGGVCRTLQALTNKTCSDIEGLLFILVNKIERMSIGRHSENSYLRLAESYRMTSYVLASNSLLPKITNTGERSSPAHKLDLQEIPCDLDFESEAVEDRCGVCHGDGGSCNITDGTMFFQEDKTVNCPKTGLNLTSDTKKTPLMRQLGQEIMG</sequence>
<evidence type="ECO:0000313" key="1">
    <source>
        <dbReference type="EMBL" id="KAJ4433150.1"/>
    </source>
</evidence>
<protein>
    <submittedName>
        <fullName evidence="1">Uncharacterized protein</fullName>
    </submittedName>
</protein>
<reference evidence="1 2" key="1">
    <citation type="journal article" date="2022" name="Allergy">
        <title>Genome assembly and annotation of Periplaneta americana reveal a comprehensive cockroach allergen profile.</title>
        <authorList>
            <person name="Wang L."/>
            <person name="Xiong Q."/>
            <person name="Saelim N."/>
            <person name="Wang L."/>
            <person name="Nong W."/>
            <person name="Wan A.T."/>
            <person name="Shi M."/>
            <person name="Liu X."/>
            <person name="Cao Q."/>
            <person name="Hui J.H.L."/>
            <person name="Sookrung N."/>
            <person name="Leung T.F."/>
            <person name="Tungtrongchitr A."/>
            <person name="Tsui S.K.W."/>
        </authorList>
    </citation>
    <scope>NUCLEOTIDE SEQUENCE [LARGE SCALE GENOMIC DNA]</scope>
    <source>
        <strain evidence="1">PWHHKU_190912</strain>
    </source>
</reference>
<dbReference type="InterPro" id="IPR050439">
    <property type="entry name" value="ADAMTS_ADAMTS-like"/>
</dbReference>
<organism evidence="1 2">
    <name type="scientific">Periplaneta americana</name>
    <name type="common">American cockroach</name>
    <name type="synonym">Blatta americana</name>
    <dbReference type="NCBI Taxonomy" id="6978"/>
    <lineage>
        <taxon>Eukaryota</taxon>
        <taxon>Metazoa</taxon>
        <taxon>Ecdysozoa</taxon>
        <taxon>Arthropoda</taxon>
        <taxon>Hexapoda</taxon>
        <taxon>Insecta</taxon>
        <taxon>Pterygota</taxon>
        <taxon>Neoptera</taxon>
        <taxon>Polyneoptera</taxon>
        <taxon>Dictyoptera</taxon>
        <taxon>Blattodea</taxon>
        <taxon>Blattoidea</taxon>
        <taxon>Blattidae</taxon>
        <taxon>Blattinae</taxon>
        <taxon>Periplaneta</taxon>
    </lineage>
</organism>
<dbReference type="PANTHER" id="PTHR13723:SF200">
    <property type="entry name" value="ADAM METALLOPEPTIDASE WITH THROMBOSPONDIN TYPE 1 MOTIF B, ISOFORM B"/>
    <property type="match status" value="1"/>
</dbReference>
<evidence type="ECO:0000313" key="2">
    <source>
        <dbReference type="Proteomes" id="UP001148838"/>
    </source>
</evidence>
<gene>
    <name evidence="1" type="ORF">ANN_15407</name>
</gene>
<dbReference type="Proteomes" id="UP001148838">
    <property type="component" value="Unassembled WGS sequence"/>
</dbReference>
<comment type="caution">
    <text evidence="1">The sequence shown here is derived from an EMBL/GenBank/DDBJ whole genome shotgun (WGS) entry which is preliminary data.</text>
</comment>
<name>A0ABQ8SGB7_PERAM</name>
<dbReference type="EMBL" id="JAJSOF020000027">
    <property type="protein sequence ID" value="KAJ4433150.1"/>
    <property type="molecule type" value="Genomic_DNA"/>
</dbReference>
<dbReference type="PANTHER" id="PTHR13723">
    <property type="entry name" value="ADAMTS A DISINTEGRIN AND METALLOPROTEASE WITH THROMBOSPONDIN MOTIFS PROTEASE"/>
    <property type="match status" value="1"/>
</dbReference>
<keyword evidence="2" id="KW-1185">Reference proteome</keyword>
<accession>A0ABQ8SGB7</accession>
<proteinExistence type="predicted"/>